<dbReference type="SUPFAM" id="SSF51735">
    <property type="entry name" value="NAD(P)-binding Rossmann-fold domains"/>
    <property type="match status" value="1"/>
</dbReference>
<comment type="caution">
    <text evidence="4">The sequence shown here is derived from an EMBL/GenBank/DDBJ whole genome shotgun (WGS) entry which is preliminary data.</text>
</comment>
<dbReference type="Proteomes" id="UP001596455">
    <property type="component" value="Unassembled WGS sequence"/>
</dbReference>
<dbReference type="Gene3D" id="3.40.50.720">
    <property type="entry name" value="NAD(P)-binding Rossmann-like Domain"/>
    <property type="match status" value="1"/>
</dbReference>
<evidence type="ECO:0000259" key="2">
    <source>
        <dbReference type="Pfam" id="PF01408"/>
    </source>
</evidence>
<organism evidence="4 5">
    <name type="scientific">Georgenia alba</name>
    <dbReference type="NCBI Taxonomy" id="2233858"/>
    <lineage>
        <taxon>Bacteria</taxon>
        <taxon>Bacillati</taxon>
        <taxon>Actinomycetota</taxon>
        <taxon>Actinomycetes</taxon>
        <taxon>Micrococcales</taxon>
        <taxon>Bogoriellaceae</taxon>
        <taxon>Georgenia</taxon>
    </lineage>
</organism>
<dbReference type="Pfam" id="PF01408">
    <property type="entry name" value="GFO_IDH_MocA"/>
    <property type="match status" value="1"/>
</dbReference>
<evidence type="ECO:0000256" key="1">
    <source>
        <dbReference type="ARBA" id="ARBA00023027"/>
    </source>
</evidence>
<evidence type="ECO:0000259" key="3">
    <source>
        <dbReference type="Pfam" id="PF22725"/>
    </source>
</evidence>
<sequence>MRIGFIGAGGIAGHHATSLSRHADARIAGVVDVDATVAHALAEQVGACVYPSVADLLRHVDAVYVLTPPRSRLEIIRQVAAAGKPILCEKPLAATVDDGEEIVRVVERAGVPLMMGFMRRWHRPAQQLKRIVETGELGRPLQIVRTRVGTVTPSAGNWRIEPGQRCGVTIESLSHDVDLVRWLGGDVVAASGMTLESRPDLPGFDDNVAATLRFVDGPIGSVQLSWTSAVGYNQTAVVGERGSAILEGRHMWASQTLRTRVEGGGEHVVEYPPEVANDMGYDGENSAFVDLARGRDVTHPTARDGLAALVVAEAVLDCAMESLPHAPASSADRPLRG</sequence>
<dbReference type="Pfam" id="PF22725">
    <property type="entry name" value="GFO_IDH_MocA_C3"/>
    <property type="match status" value="1"/>
</dbReference>
<dbReference type="SUPFAM" id="SSF55347">
    <property type="entry name" value="Glyceraldehyde-3-phosphate dehydrogenase-like, C-terminal domain"/>
    <property type="match status" value="1"/>
</dbReference>
<protein>
    <submittedName>
        <fullName evidence="4">Gfo/Idh/MocA family protein</fullName>
    </submittedName>
</protein>
<name>A0ABW2Q858_9MICO</name>
<dbReference type="InterPro" id="IPR055170">
    <property type="entry name" value="GFO_IDH_MocA-like_dom"/>
</dbReference>
<keyword evidence="1" id="KW-0520">NAD</keyword>
<feature type="domain" description="Gfo/Idh/MocA-like oxidoreductase N-terminal" evidence="2">
    <location>
        <begin position="1"/>
        <end position="117"/>
    </location>
</feature>
<keyword evidence="5" id="KW-1185">Reference proteome</keyword>
<dbReference type="Gene3D" id="3.30.360.10">
    <property type="entry name" value="Dihydrodipicolinate Reductase, domain 2"/>
    <property type="match status" value="1"/>
</dbReference>
<dbReference type="InterPro" id="IPR000683">
    <property type="entry name" value="Gfo/Idh/MocA-like_OxRdtase_N"/>
</dbReference>
<feature type="domain" description="GFO/IDH/MocA-like oxidoreductase" evidence="3">
    <location>
        <begin position="126"/>
        <end position="244"/>
    </location>
</feature>
<dbReference type="EMBL" id="JBHTCQ010000002">
    <property type="protein sequence ID" value="MFC7405695.1"/>
    <property type="molecule type" value="Genomic_DNA"/>
</dbReference>
<gene>
    <name evidence="4" type="ORF">ACFQQL_11295</name>
</gene>
<dbReference type="RefSeq" id="WP_382394367.1">
    <property type="nucleotide sequence ID" value="NZ_JBHTCQ010000002.1"/>
</dbReference>
<proteinExistence type="predicted"/>
<dbReference type="InterPro" id="IPR036291">
    <property type="entry name" value="NAD(P)-bd_dom_sf"/>
</dbReference>
<evidence type="ECO:0000313" key="4">
    <source>
        <dbReference type="EMBL" id="MFC7405695.1"/>
    </source>
</evidence>
<dbReference type="PANTHER" id="PTHR43377:SF1">
    <property type="entry name" value="BILIVERDIN REDUCTASE A"/>
    <property type="match status" value="1"/>
</dbReference>
<evidence type="ECO:0000313" key="5">
    <source>
        <dbReference type="Proteomes" id="UP001596455"/>
    </source>
</evidence>
<accession>A0ABW2Q858</accession>
<reference evidence="5" key="1">
    <citation type="journal article" date="2019" name="Int. J. Syst. Evol. Microbiol.">
        <title>The Global Catalogue of Microorganisms (GCM) 10K type strain sequencing project: providing services to taxonomists for standard genome sequencing and annotation.</title>
        <authorList>
            <consortium name="The Broad Institute Genomics Platform"/>
            <consortium name="The Broad Institute Genome Sequencing Center for Infectious Disease"/>
            <person name="Wu L."/>
            <person name="Ma J."/>
        </authorList>
    </citation>
    <scope>NUCLEOTIDE SEQUENCE [LARGE SCALE GENOMIC DNA]</scope>
    <source>
        <strain evidence="5">JCM 1490</strain>
    </source>
</reference>
<dbReference type="PANTHER" id="PTHR43377">
    <property type="entry name" value="BILIVERDIN REDUCTASE A"/>
    <property type="match status" value="1"/>
</dbReference>
<dbReference type="InterPro" id="IPR051450">
    <property type="entry name" value="Gfo/Idh/MocA_Oxidoreductases"/>
</dbReference>